<sequence>MLAGRPDLHNLIFNKIPMHMTHMSKKVLSFQQNHEGVMLRFSDNTTVHGDILVGADEAHSSVRTHLYKTPDEQGFLPKGDTKTMNKRYMCLLVTTLPQDPNEERYKDLAVEDSKCSFHIDDDSIPLYVDDVHGSREPDLLECCDSIGAC</sequence>
<dbReference type="Proteomes" id="UP000707451">
    <property type="component" value="Unassembled WGS sequence"/>
</dbReference>
<reference evidence="1" key="1">
    <citation type="submission" date="2021-06" db="EMBL/GenBank/DDBJ databases">
        <title>Genome Sequence of Mortierella hyaline Strain SCG-10, a Cold-Adapted, Nitrate-Reducing Fungus Isolated from Soil in Minnesota, USA.</title>
        <authorList>
            <person name="Aldossari N."/>
        </authorList>
    </citation>
    <scope>NUCLEOTIDE SEQUENCE</scope>
    <source>
        <strain evidence="1">SCG-10</strain>
    </source>
</reference>
<dbReference type="Gene3D" id="3.50.50.60">
    <property type="entry name" value="FAD/NAD(P)-binding domain"/>
    <property type="match status" value="1"/>
</dbReference>
<name>A0A9P8BVT5_9FUNG</name>
<accession>A0A9P8BVT5</accession>
<dbReference type="SUPFAM" id="SSF51905">
    <property type="entry name" value="FAD/NAD(P)-binding domain"/>
    <property type="match status" value="1"/>
</dbReference>
<comment type="caution">
    <text evidence="1">The sequence shown here is derived from an EMBL/GenBank/DDBJ whole genome shotgun (WGS) entry which is preliminary data.</text>
</comment>
<dbReference type="AlphaFoldDB" id="A0A9P8BVT5"/>
<protein>
    <submittedName>
        <fullName evidence="1">Uncharacterized protein</fullName>
    </submittedName>
</protein>
<dbReference type="EMBL" id="JAHRHY010000005">
    <property type="protein sequence ID" value="KAG9069578.1"/>
    <property type="molecule type" value="Genomic_DNA"/>
</dbReference>
<proteinExistence type="predicted"/>
<evidence type="ECO:0000313" key="1">
    <source>
        <dbReference type="EMBL" id="KAG9069578.1"/>
    </source>
</evidence>
<evidence type="ECO:0000313" key="2">
    <source>
        <dbReference type="Proteomes" id="UP000707451"/>
    </source>
</evidence>
<keyword evidence="2" id="KW-1185">Reference proteome</keyword>
<dbReference type="InterPro" id="IPR036188">
    <property type="entry name" value="FAD/NAD-bd_sf"/>
</dbReference>
<organism evidence="1 2">
    <name type="scientific">Linnemannia hyalina</name>
    <dbReference type="NCBI Taxonomy" id="64524"/>
    <lineage>
        <taxon>Eukaryota</taxon>
        <taxon>Fungi</taxon>
        <taxon>Fungi incertae sedis</taxon>
        <taxon>Mucoromycota</taxon>
        <taxon>Mortierellomycotina</taxon>
        <taxon>Mortierellomycetes</taxon>
        <taxon>Mortierellales</taxon>
        <taxon>Mortierellaceae</taxon>
        <taxon>Linnemannia</taxon>
    </lineage>
</organism>
<dbReference type="OrthoDB" id="655030at2759"/>
<gene>
    <name evidence="1" type="ORF">KI688_010482</name>
</gene>